<dbReference type="Proteomes" id="UP001417504">
    <property type="component" value="Unassembled WGS sequence"/>
</dbReference>
<sequence>MWNDENVVEPQIDDEASQEEEEEQQEEDQSLADRGRRKMTQTLGESSRRYSPPPPTRPTPRTSKTVDESSRRSPPPPLTHPSSYGYSPLPPLTQLDAHMFLSRTPSISVHPYHFDLYAPGPSSSYMDHRIPTHSMHGSLPQYMPSLFTPPYYNYNIPYSGDGSFMPLLGMPPYAPFTLLHIGSPVCWNGSTPSLIALVVEVNRVNTRKKFSRVIELNRLSRTYKHGEIQVEIEYDRFAIRRSNVDVNKTASYLCMSFFHVMT</sequence>
<evidence type="ECO:0000313" key="2">
    <source>
        <dbReference type="EMBL" id="KAK9109611.1"/>
    </source>
</evidence>
<protein>
    <submittedName>
        <fullName evidence="2">Uncharacterized protein</fullName>
    </submittedName>
</protein>
<comment type="caution">
    <text evidence="2">The sequence shown here is derived from an EMBL/GenBank/DDBJ whole genome shotgun (WGS) entry which is preliminary data.</text>
</comment>
<dbReference type="AlphaFoldDB" id="A0AAP0I6K6"/>
<gene>
    <name evidence="2" type="ORF">Sjap_017671</name>
</gene>
<feature type="compositionally biased region" description="Acidic residues" evidence="1">
    <location>
        <begin position="11"/>
        <end position="30"/>
    </location>
</feature>
<evidence type="ECO:0000256" key="1">
    <source>
        <dbReference type="SAM" id="MobiDB-lite"/>
    </source>
</evidence>
<proteinExistence type="predicted"/>
<evidence type="ECO:0000313" key="3">
    <source>
        <dbReference type="Proteomes" id="UP001417504"/>
    </source>
</evidence>
<reference evidence="2 3" key="1">
    <citation type="submission" date="2024-01" db="EMBL/GenBank/DDBJ databases">
        <title>Genome assemblies of Stephania.</title>
        <authorList>
            <person name="Yang L."/>
        </authorList>
    </citation>
    <scope>NUCLEOTIDE SEQUENCE [LARGE SCALE GENOMIC DNA]</scope>
    <source>
        <strain evidence="2">QJT</strain>
        <tissue evidence="2">Leaf</tissue>
    </source>
</reference>
<organism evidence="2 3">
    <name type="scientific">Stephania japonica</name>
    <dbReference type="NCBI Taxonomy" id="461633"/>
    <lineage>
        <taxon>Eukaryota</taxon>
        <taxon>Viridiplantae</taxon>
        <taxon>Streptophyta</taxon>
        <taxon>Embryophyta</taxon>
        <taxon>Tracheophyta</taxon>
        <taxon>Spermatophyta</taxon>
        <taxon>Magnoliopsida</taxon>
        <taxon>Ranunculales</taxon>
        <taxon>Menispermaceae</taxon>
        <taxon>Menispermoideae</taxon>
        <taxon>Cissampelideae</taxon>
        <taxon>Stephania</taxon>
    </lineage>
</organism>
<dbReference type="EMBL" id="JBBNAE010000007">
    <property type="protein sequence ID" value="KAK9109611.1"/>
    <property type="molecule type" value="Genomic_DNA"/>
</dbReference>
<keyword evidence="3" id="KW-1185">Reference proteome</keyword>
<name>A0AAP0I6K6_9MAGN</name>
<feature type="region of interest" description="Disordered" evidence="1">
    <location>
        <begin position="1"/>
        <end position="89"/>
    </location>
</feature>
<accession>A0AAP0I6K6</accession>